<dbReference type="Proteomes" id="UP001458880">
    <property type="component" value="Unassembled WGS sequence"/>
</dbReference>
<feature type="region of interest" description="Disordered" evidence="1">
    <location>
        <begin position="96"/>
        <end position="154"/>
    </location>
</feature>
<feature type="region of interest" description="Disordered" evidence="1">
    <location>
        <begin position="230"/>
        <end position="276"/>
    </location>
</feature>
<proteinExistence type="predicted"/>
<gene>
    <name evidence="2" type="ORF">QE152_g30421</name>
</gene>
<reference evidence="2 3" key="1">
    <citation type="journal article" date="2024" name="BMC Genomics">
        <title>De novo assembly and annotation of Popillia japonica's genome with initial clues to its potential as an invasive pest.</title>
        <authorList>
            <person name="Cucini C."/>
            <person name="Boschi S."/>
            <person name="Funari R."/>
            <person name="Cardaioli E."/>
            <person name="Iannotti N."/>
            <person name="Marturano G."/>
            <person name="Paoli F."/>
            <person name="Bruttini M."/>
            <person name="Carapelli A."/>
            <person name="Frati F."/>
            <person name="Nardi F."/>
        </authorList>
    </citation>
    <scope>NUCLEOTIDE SEQUENCE [LARGE SCALE GENOMIC DNA]</scope>
    <source>
        <strain evidence="2">DMR45628</strain>
    </source>
</reference>
<comment type="caution">
    <text evidence="2">The sequence shown here is derived from an EMBL/GenBank/DDBJ whole genome shotgun (WGS) entry which is preliminary data.</text>
</comment>
<name>A0AAW1JE03_POPJA</name>
<sequence length="453" mass="51681">MPLRTVARDEDNFFGDEGLTLQERLEFERSWHFFGDEGLTLQERLEFERSWHKDSSQGRRKVATERAQAVQLEEDQLPTLQIEKLAQEQEEVVIEQPQEKEQAAPSTDVIEQVEKQPRTSTRRTARKVVQTEEELQETPQAQRTPGAVGESPAKRKRLIRALEPEFAAEGKGLHPKLLVKVNARLKKVQQRCGSEDYEMWTPARYNLDSQRYNTLLKELQDFFGTLRGRGPELAEELQPTDSRETDSRQTVRRVTGDTPIASRHSQKGISPQDVQTRGDDEIRMTRQRQLSGKKSSIPEVEVPAIPPVIAGETTPVTAHDTIPLPASADTTSAIRGVAEKTSTILETIIEEIPPAAKTAYERIVVDTIPEAIVAKKKALKINERQQKIIDIVKNWTFNLTNLTIEDLVEEPFNKLKMSVAFYDLLYLHKLQYVRIVKKEYSTEIDHIEEGAKM</sequence>
<accession>A0AAW1JE03</accession>
<protein>
    <submittedName>
        <fullName evidence="2">Uncharacterized protein</fullName>
    </submittedName>
</protein>
<organism evidence="2 3">
    <name type="scientific">Popillia japonica</name>
    <name type="common">Japanese beetle</name>
    <dbReference type="NCBI Taxonomy" id="7064"/>
    <lineage>
        <taxon>Eukaryota</taxon>
        <taxon>Metazoa</taxon>
        <taxon>Ecdysozoa</taxon>
        <taxon>Arthropoda</taxon>
        <taxon>Hexapoda</taxon>
        <taxon>Insecta</taxon>
        <taxon>Pterygota</taxon>
        <taxon>Neoptera</taxon>
        <taxon>Endopterygota</taxon>
        <taxon>Coleoptera</taxon>
        <taxon>Polyphaga</taxon>
        <taxon>Scarabaeiformia</taxon>
        <taxon>Scarabaeidae</taxon>
        <taxon>Rutelinae</taxon>
        <taxon>Popillia</taxon>
    </lineage>
</organism>
<evidence type="ECO:0000313" key="3">
    <source>
        <dbReference type="Proteomes" id="UP001458880"/>
    </source>
</evidence>
<evidence type="ECO:0000256" key="1">
    <source>
        <dbReference type="SAM" id="MobiDB-lite"/>
    </source>
</evidence>
<evidence type="ECO:0000313" key="2">
    <source>
        <dbReference type="EMBL" id="KAK9701710.1"/>
    </source>
</evidence>
<dbReference type="AlphaFoldDB" id="A0AAW1JE03"/>
<dbReference type="EMBL" id="JASPKY010000409">
    <property type="protein sequence ID" value="KAK9701710.1"/>
    <property type="molecule type" value="Genomic_DNA"/>
</dbReference>
<keyword evidence="3" id="KW-1185">Reference proteome</keyword>